<evidence type="ECO:0000313" key="10">
    <source>
        <dbReference type="Proteomes" id="UP000062160"/>
    </source>
</evidence>
<dbReference type="OrthoDB" id="9761224at2"/>
<dbReference type="AlphaFoldDB" id="A0A0U9HF10"/>
<dbReference type="GO" id="GO:0005886">
    <property type="term" value="C:plasma membrane"/>
    <property type="evidence" value="ECO:0007669"/>
    <property type="project" value="UniProtKB-SubCell"/>
</dbReference>
<dbReference type="Proteomes" id="UP000062160">
    <property type="component" value="Unassembled WGS sequence"/>
</dbReference>
<sequence>MFSFIGSIIVLLLGYFIYGRFVERIFGADPNRKTPAYTMQDGVDYVPLSQNKSALIQLLNIAGLGPIYGAIQGAMWGPAAFLWIVFGGIFAGAVHDYLSGMISLRNGGANVPVLVSKYLGEKAKIIVNIFAVLLLVLVGVVFVTGPAGLLAILTPEVLTKQVWVWIIFAYYFLATVLPIDKIIGKIYPIFGAILIVMAVGIGGALFAQGYEIPEITLQNLHPEGVPLWPLLFVTIACGAISGFHSTQSPIISRCLKNEKEGRFVFYGMMIAESLIALVWAAAAMSFYGGTEGLGQALANPAGPSGVVKDAAFTMMGTVGGVLAILGVVVLPITSGDTAFRAARYTLAEWFNIDQKSPANRYKIAIPLFIVGIALSQMDFNILWRYFAWANQTLAMIVLWTGSAYLVKHNKNHWISTLPATFMTAVSVTYILQASEGFNLPTAISYPSGIIAAAAAFLYFIFNINKMKESVADSKAA</sequence>
<evidence type="ECO:0000256" key="3">
    <source>
        <dbReference type="ARBA" id="ARBA00022475"/>
    </source>
</evidence>
<keyword evidence="10" id="KW-1185">Reference proteome</keyword>
<feature type="transmembrane region" description="Helical" evidence="7">
    <location>
        <begin position="443"/>
        <end position="461"/>
    </location>
</feature>
<keyword evidence="3" id="KW-1003">Cell membrane</keyword>
<keyword evidence="6 7" id="KW-0472">Membrane</keyword>
<dbReference type="GO" id="GO:0009267">
    <property type="term" value="P:cellular response to starvation"/>
    <property type="evidence" value="ECO:0007669"/>
    <property type="project" value="InterPro"/>
</dbReference>
<organism evidence="9">
    <name type="scientific">Tepidanaerobacter syntrophicus</name>
    <dbReference type="NCBI Taxonomy" id="224999"/>
    <lineage>
        <taxon>Bacteria</taxon>
        <taxon>Bacillati</taxon>
        <taxon>Bacillota</taxon>
        <taxon>Clostridia</taxon>
        <taxon>Thermosediminibacterales</taxon>
        <taxon>Tepidanaerobacteraceae</taxon>
        <taxon>Tepidanaerobacter</taxon>
    </lineage>
</organism>
<feature type="transmembrane region" description="Helical" evidence="7">
    <location>
        <begin position="6"/>
        <end position="23"/>
    </location>
</feature>
<feature type="transmembrane region" description="Helical" evidence="7">
    <location>
        <begin position="81"/>
        <end position="104"/>
    </location>
</feature>
<reference evidence="9" key="1">
    <citation type="journal article" date="2016" name="Genome Announc.">
        <title>Draft Genome Sequence of the Syntrophic Lactate-Degrading Bacterium Tepidanaerobacter syntrophicus JLT.</title>
        <authorList>
            <person name="Matsuura N."/>
            <person name="Ohashi A."/>
            <person name="Tourlousse D.M."/>
            <person name="Sekiguchi Y."/>
        </authorList>
    </citation>
    <scope>NUCLEOTIDE SEQUENCE [LARGE SCALE GENOMIC DNA]</scope>
    <source>
        <strain evidence="9">JL</strain>
    </source>
</reference>
<dbReference type="PANTHER" id="PTHR30252">
    <property type="entry name" value="INNER MEMBRANE PEPTIDE TRANSPORTER"/>
    <property type="match status" value="1"/>
</dbReference>
<dbReference type="EMBL" id="DF977001">
    <property type="protein sequence ID" value="GAQ25381.1"/>
    <property type="molecule type" value="Genomic_DNA"/>
</dbReference>
<dbReference type="InterPro" id="IPR051605">
    <property type="entry name" value="CstA"/>
</dbReference>
<feature type="transmembrane region" description="Helical" evidence="7">
    <location>
        <begin position="54"/>
        <end position="75"/>
    </location>
</feature>
<evidence type="ECO:0000256" key="5">
    <source>
        <dbReference type="ARBA" id="ARBA00022989"/>
    </source>
</evidence>
<feature type="transmembrane region" description="Helical" evidence="7">
    <location>
        <begin position="363"/>
        <end position="382"/>
    </location>
</feature>
<gene>
    <name evidence="9" type="ORF">TSYNT_7402</name>
</gene>
<dbReference type="InterPro" id="IPR003706">
    <property type="entry name" value="CstA_N"/>
</dbReference>
<keyword evidence="4 7" id="KW-0812">Transmembrane</keyword>
<feature type="transmembrane region" description="Helical" evidence="7">
    <location>
        <begin position="310"/>
        <end position="333"/>
    </location>
</feature>
<protein>
    <submittedName>
        <fullName evidence="9">Carbon starvation protein CstA</fullName>
    </submittedName>
</protein>
<feature type="domain" description="CstA N-terminal" evidence="8">
    <location>
        <begin position="5"/>
        <end position="143"/>
    </location>
</feature>
<keyword evidence="5 7" id="KW-1133">Transmembrane helix</keyword>
<evidence type="ECO:0000256" key="4">
    <source>
        <dbReference type="ARBA" id="ARBA00022692"/>
    </source>
</evidence>
<evidence type="ECO:0000256" key="6">
    <source>
        <dbReference type="ARBA" id="ARBA00023136"/>
    </source>
</evidence>
<name>A0A0U9HF10_9FIRM</name>
<feature type="transmembrane region" description="Helical" evidence="7">
    <location>
        <begin position="125"/>
        <end position="150"/>
    </location>
</feature>
<evidence type="ECO:0000256" key="2">
    <source>
        <dbReference type="ARBA" id="ARBA00007755"/>
    </source>
</evidence>
<feature type="transmembrane region" description="Helical" evidence="7">
    <location>
        <begin position="162"/>
        <end position="179"/>
    </location>
</feature>
<evidence type="ECO:0000256" key="7">
    <source>
        <dbReference type="SAM" id="Phobius"/>
    </source>
</evidence>
<feature type="domain" description="CstA N-terminal" evidence="8">
    <location>
        <begin position="158"/>
        <end position="284"/>
    </location>
</feature>
<feature type="transmembrane region" description="Helical" evidence="7">
    <location>
        <begin position="186"/>
        <end position="207"/>
    </location>
</feature>
<proteinExistence type="inferred from homology"/>
<dbReference type="Pfam" id="PF02554">
    <property type="entry name" value="CstA"/>
    <property type="match status" value="3"/>
</dbReference>
<dbReference type="PANTHER" id="PTHR30252:SF4">
    <property type="entry name" value="CARBON STARVATION"/>
    <property type="match status" value="1"/>
</dbReference>
<feature type="domain" description="CstA N-terminal" evidence="8">
    <location>
        <begin position="306"/>
        <end position="428"/>
    </location>
</feature>
<comment type="similarity">
    <text evidence="2">Belongs to the peptide transporter carbon starvation (CstA) (TC 2.A.114) family.</text>
</comment>
<comment type="subcellular location">
    <subcellularLocation>
        <location evidence="1">Cell membrane</location>
        <topology evidence="1">Multi-pass membrane protein</topology>
    </subcellularLocation>
</comment>
<feature type="transmembrane region" description="Helical" evidence="7">
    <location>
        <begin position="413"/>
        <end position="431"/>
    </location>
</feature>
<dbReference type="RefSeq" id="WP_059032769.1">
    <property type="nucleotide sequence ID" value="NZ_BSDW01000001.1"/>
</dbReference>
<evidence type="ECO:0000313" key="9">
    <source>
        <dbReference type="EMBL" id="GAQ25381.1"/>
    </source>
</evidence>
<feature type="transmembrane region" description="Helical" evidence="7">
    <location>
        <begin position="263"/>
        <end position="290"/>
    </location>
</feature>
<accession>A0A0U9HF10</accession>
<dbReference type="STRING" id="224999.GCA_001485475_01397"/>
<feature type="transmembrane region" description="Helical" evidence="7">
    <location>
        <begin position="227"/>
        <end position="243"/>
    </location>
</feature>
<evidence type="ECO:0000256" key="1">
    <source>
        <dbReference type="ARBA" id="ARBA00004651"/>
    </source>
</evidence>
<feature type="transmembrane region" description="Helical" evidence="7">
    <location>
        <begin position="388"/>
        <end position="406"/>
    </location>
</feature>
<evidence type="ECO:0000259" key="8">
    <source>
        <dbReference type="Pfam" id="PF02554"/>
    </source>
</evidence>